<comment type="caution">
    <text evidence="1">The sequence shown here is derived from an EMBL/GenBank/DDBJ whole genome shotgun (WGS) entry which is preliminary data.</text>
</comment>
<keyword evidence="2" id="KW-1185">Reference proteome</keyword>
<accession>A0A2U0SHV1</accession>
<protein>
    <submittedName>
        <fullName evidence="1">Uncharacterized protein</fullName>
    </submittedName>
</protein>
<evidence type="ECO:0000313" key="2">
    <source>
        <dbReference type="Proteomes" id="UP000245890"/>
    </source>
</evidence>
<sequence length="101" mass="10792">MAKIRDGIDTLKPIDSGCLAAIGRTLLGVWPGSTTLHPDDLGLDDSLDQQHLFIDAVQTLCDRGLLAYEALVIGIRGPELRDAALTARGRALLQTSERLAA</sequence>
<organism evidence="1 2">
    <name type="scientific">Sphingomonas pokkalii</name>
    <dbReference type="NCBI Taxonomy" id="2175090"/>
    <lineage>
        <taxon>Bacteria</taxon>
        <taxon>Pseudomonadati</taxon>
        <taxon>Pseudomonadota</taxon>
        <taxon>Alphaproteobacteria</taxon>
        <taxon>Sphingomonadales</taxon>
        <taxon>Sphingomonadaceae</taxon>
        <taxon>Sphingomonas</taxon>
    </lineage>
</organism>
<gene>
    <name evidence="1" type="ORF">DD559_17570</name>
</gene>
<dbReference type="AlphaFoldDB" id="A0A2U0SHV1"/>
<dbReference type="RefSeq" id="WP_116470306.1">
    <property type="nucleotide sequence ID" value="NZ_QENQ01000001.1"/>
</dbReference>
<proteinExistence type="predicted"/>
<name>A0A2U0SHV1_9SPHN</name>
<evidence type="ECO:0000313" key="1">
    <source>
        <dbReference type="EMBL" id="PVX30912.1"/>
    </source>
</evidence>
<reference evidence="1 2" key="1">
    <citation type="submission" date="2018-05" db="EMBL/GenBank/DDBJ databases">
        <title>Description of Sphingomonas pokkalii sp nov, isolated from the rhizosphere of saline tolerant pokkali rice and its draft genome analysis.</title>
        <authorList>
            <person name="Menon R."/>
            <person name="Kumari S."/>
            <person name="Rameshkumar N."/>
        </authorList>
    </citation>
    <scope>NUCLEOTIDE SEQUENCE [LARGE SCALE GENOMIC DNA]</scope>
    <source>
        <strain evidence="1 2">L3B27</strain>
    </source>
</reference>
<dbReference type="EMBL" id="QENQ01000001">
    <property type="protein sequence ID" value="PVX30912.1"/>
    <property type="molecule type" value="Genomic_DNA"/>
</dbReference>
<dbReference type="Proteomes" id="UP000245890">
    <property type="component" value="Unassembled WGS sequence"/>
</dbReference>
<dbReference type="OrthoDB" id="7569076at2"/>